<dbReference type="EMBL" id="JABSTR010000006">
    <property type="protein sequence ID" value="KAH9372789.1"/>
    <property type="molecule type" value="Genomic_DNA"/>
</dbReference>
<dbReference type="PANTHER" id="PTHR10974">
    <property type="entry name" value="FI08016P-RELATED"/>
    <property type="match status" value="1"/>
</dbReference>
<sequence length="307" mass="34396">MRENSCRQGKMISEKPEVPWGRNNKRDMFCNAPAERSVTISFAESARRLGFLAPSLRPPPAADPCNFGNDATWKTSAHVASAVVVKTVLLPLQHDRNTSPLYVALTGETRDAATDSTPLFHTLGLSARFVVQRFLNSSLPLLNGQKMPYEFIKVECFNGGTLFYGNYHAFVHPKPSYQRRFNESFKPENPGYQYSVLIVGVDGVSRLNAHRQFPETVRFLKERMGAVEMHGYTKVGDNTFPNLVPLLTGLTEQELAFGIWSENDFLDSLPIIWKSFAANGWSTFYAEDNPELSTFNFIEARLSGAAD</sequence>
<evidence type="ECO:0000313" key="1">
    <source>
        <dbReference type="EMBL" id="KAH9372789.1"/>
    </source>
</evidence>
<keyword evidence="2" id="KW-1185">Reference proteome</keyword>
<dbReference type="InterPro" id="IPR004245">
    <property type="entry name" value="DUF229"/>
</dbReference>
<name>A0A9J6GBK2_HAELO</name>
<dbReference type="PANTHER" id="PTHR10974:SF1">
    <property type="entry name" value="FI08016P-RELATED"/>
    <property type="match status" value="1"/>
</dbReference>
<organism evidence="1 2">
    <name type="scientific">Haemaphysalis longicornis</name>
    <name type="common">Bush tick</name>
    <dbReference type="NCBI Taxonomy" id="44386"/>
    <lineage>
        <taxon>Eukaryota</taxon>
        <taxon>Metazoa</taxon>
        <taxon>Ecdysozoa</taxon>
        <taxon>Arthropoda</taxon>
        <taxon>Chelicerata</taxon>
        <taxon>Arachnida</taxon>
        <taxon>Acari</taxon>
        <taxon>Parasitiformes</taxon>
        <taxon>Ixodida</taxon>
        <taxon>Ixodoidea</taxon>
        <taxon>Ixodidae</taxon>
        <taxon>Haemaphysalinae</taxon>
        <taxon>Haemaphysalis</taxon>
    </lineage>
</organism>
<dbReference type="VEuPathDB" id="VectorBase:HLOH_062712"/>
<gene>
    <name evidence="1" type="ORF">HPB48_004838</name>
</gene>
<evidence type="ECO:0000313" key="2">
    <source>
        <dbReference type="Proteomes" id="UP000821853"/>
    </source>
</evidence>
<accession>A0A9J6GBK2</accession>
<dbReference type="GO" id="GO:0005615">
    <property type="term" value="C:extracellular space"/>
    <property type="evidence" value="ECO:0007669"/>
    <property type="project" value="TreeGrafter"/>
</dbReference>
<dbReference type="AlphaFoldDB" id="A0A9J6GBK2"/>
<proteinExistence type="predicted"/>
<dbReference type="Pfam" id="PF02995">
    <property type="entry name" value="DUF229"/>
    <property type="match status" value="1"/>
</dbReference>
<dbReference type="OrthoDB" id="6412187at2759"/>
<comment type="caution">
    <text evidence="1">The sequence shown here is derived from an EMBL/GenBank/DDBJ whole genome shotgun (WGS) entry which is preliminary data.</text>
</comment>
<protein>
    <submittedName>
        <fullName evidence="1">Uncharacterized protein</fullName>
    </submittedName>
</protein>
<dbReference type="Proteomes" id="UP000821853">
    <property type="component" value="Chromosome 4"/>
</dbReference>
<reference evidence="1 2" key="1">
    <citation type="journal article" date="2020" name="Cell">
        <title>Large-Scale Comparative Analyses of Tick Genomes Elucidate Their Genetic Diversity and Vector Capacities.</title>
        <authorList>
            <consortium name="Tick Genome and Microbiome Consortium (TIGMIC)"/>
            <person name="Jia N."/>
            <person name="Wang J."/>
            <person name="Shi W."/>
            <person name="Du L."/>
            <person name="Sun Y."/>
            <person name="Zhan W."/>
            <person name="Jiang J.F."/>
            <person name="Wang Q."/>
            <person name="Zhang B."/>
            <person name="Ji P."/>
            <person name="Bell-Sakyi L."/>
            <person name="Cui X.M."/>
            <person name="Yuan T.T."/>
            <person name="Jiang B.G."/>
            <person name="Yang W.F."/>
            <person name="Lam T.T."/>
            <person name="Chang Q.C."/>
            <person name="Ding S.J."/>
            <person name="Wang X.J."/>
            <person name="Zhu J.G."/>
            <person name="Ruan X.D."/>
            <person name="Zhao L."/>
            <person name="Wei J.T."/>
            <person name="Ye R.Z."/>
            <person name="Que T.C."/>
            <person name="Du C.H."/>
            <person name="Zhou Y.H."/>
            <person name="Cheng J.X."/>
            <person name="Dai P.F."/>
            <person name="Guo W.B."/>
            <person name="Han X.H."/>
            <person name="Huang E.J."/>
            <person name="Li L.F."/>
            <person name="Wei W."/>
            <person name="Gao Y.C."/>
            <person name="Liu J.Z."/>
            <person name="Shao H.Z."/>
            <person name="Wang X."/>
            <person name="Wang C.C."/>
            <person name="Yang T.C."/>
            <person name="Huo Q.B."/>
            <person name="Li W."/>
            <person name="Chen H.Y."/>
            <person name="Chen S.E."/>
            <person name="Zhou L.G."/>
            <person name="Ni X.B."/>
            <person name="Tian J.H."/>
            <person name="Sheng Y."/>
            <person name="Liu T."/>
            <person name="Pan Y.S."/>
            <person name="Xia L.Y."/>
            <person name="Li J."/>
            <person name="Zhao F."/>
            <person name="Cao W.C."/>
        </authorList>
    </citation>
    <scope>NUCLEOTIDE SEQUENCE [LARGE SCALE GENOMIC DNA]</scope>
    <source>
        <strain evidence="1">HaeL-2018</strain>
    </source>
</reference>